<accession>A0A1B4FPZ7</accession>
<dbReference type="KEGG" id="buu:WS70_21520"/>
<name>A0A1B4FPZ7_9BURK</name>
<feature type="chain" id="PRO_5015302806" description="DUF4148 domain-containing protein" evidence="2">
    <location>
        <begin position="23"/>
        <end position="107"/>
    </location>
</feature>
<keyword evidence="4" id="KW-1185">Reference proteome</keyword>
<organism evidence="3 4">
    <name type="scientific">Burkholderia mayonis</name>
    <dbReference type="NCBI Taxonomy" id="1385591"/>
    <lineage>
        <taxon>Bacteria</taxon>
        <taxon>Pseudomonadati</taxon>
        <taxon>Pseudomonadota</taxon>
        <taxon>Betaproteobacteria</taxon>
        <taxon>Burkholderiales</taxon>
        <taxon>Burkholderiaceae</taxon>
        <taxon>Burkholderia</taxon>
        <taxon>pseudomallei group</taxon>
    </lineage>
</organism>
<dbReference type="RefSeq" id="WP_059472439.1">
    <property type="nucleotide sequence ID" value="NZ_CP013387.1"/>
</dbReference>
<evidence type="ECO:0000256" key="2">
    <source>
        <dbReference type="SAM" id="SignalP"/>
    </source>
</evidence>
<sequence>MKSALKTVALALALAVPALSFAQPSSNGPLTRAQVRNELIQFEKAGYQPSKNQYPANIQATEARIASASGGVNTSSSGYGGTAAGAMQSGQRVSPTSGGWDAPYRHH</sequence>
<dbReference type="AlphaFoldDB" id="A0A1B4FPZ7"/>
<reference evidence="3 4" key="1">
    <citation type="submission" date="2015-12" db="EMBL/GenBank/DDBJ databases">
        <title>Diversity of Burkholderia near neighbor genomes.</title>
        <authorList>
            <person name="Sahl J."/>
            <person name="Wagner D."/>
            <person name="Keim P."/>
        </authorList>
    </citation>
    <scope>NUCLEOTIDE SEQUENCE [LARGE SCALE GENOMIC DNA]</scope>
    <source>
        <strain evidence="3 4">BDU6</strain>
    </source>
</reference>
<evidence type="ECO:0000256" key="1">
    <source>
        <dbReference type="SAM" id="MobiDB-lite"/>
    </source>
</evidence>
<feature type="compositionally biased region" description="Polar residues" evidence="1">
    <location>
        <begin position="88"/>
        <end position="97"/>
    </location>
</feature>
<evidence type="ECO:0000313" key="3">
    <source>
        <dbReference type="EMBL" id="AOJ05733.1"/>
    </source>
</evidence>
<feature type="region of interest" description="Disordered" evidence="1">
    <location>
        <begin position="69"/>
        <end position="107"/>
    </location>
</feature>
<dbReference type="InterPro" id="IPR025421">
    <property type="entry name" value="DUF4148"/>
</dbReference>
<proteinExistence type="predicted"/>
<keyword evidence="2" id="KW-0732">Signal</keyword>
<evidence type="ECO:0008006" key="5">
    <source>
        <dbReference type="Google" id="ProtNLM"/>
    </source>
</evidence>
<dbReference type="Pfam" id="PF13663">
    <property type="entry name" value="DUF4148"/>
    <property type="match status" value="1"/>
</dbReference>
<gene>
    <name evidence="3" type="ORF">WS70_21520</name>
</gene>
<dbReference type="Proteomes" id="UP000062519">
    <property type="component" value="Chromosome 2"/>
</dbReference>
<feature type="signal peptide" evidence="2">
    <location>
        <begin position="1"/>
        <end position="22"/>
    </location>
</feature>
<dbReference type="EMBL" id="CP013387">
    <property type="protein sequence ID" value="AOJ05733.1"/>
    <property type="molecule type" value="Genomic_DNA"/>
</dbReference>
<protein>
    <recommendedName>
        <fullName evidence="5">DUF4148 domain-containing protein</fullName>
    </recommendedName>
</protein>
<evidence type="ECO:0000313" key="4">
    <source>
        <dbReference type="Proteomes" id="UP000062519"/>
    </source>
</evidence>